<dbReference type="EMBL" id="ASPP01006723">
    <property type="protein sequence ID" value="ETO28324.1"/>
    <property type="molecule type" value="Genomic_DNA"/>
</dbReference>
<keyword evidence="2" id="KW-1185">Reference proteome</keyword>
<name>X6NRH0_RETFI</name>
<evidence type="ECO:0000313" key="1">
    <source>
        <dbReference type="EMBL" id="ETO28324.1"/>
    </source>
</evidence>
<reference evidence="1 2" key="1">
    <citation type="journal article" date="2013" name="Curr. Biol.">
        <title>The Genome of the Foraminiferan Reticulomyxa filosa.</title>
        <authorList>
            <person name="Glockner G."/>
            <person name="Hulsmann N."/>
            <person name="Schleicher M."/>
            <person name="Noegel A.A."/>
            <person name="Eichinger L."/>
            <person name="Gallinger C."/>
            <person name="Pawlowski J."/>
            <person name="Sierra R."/>
            <person name="Euteneuer U."/>
            <person name="Pillet L."/>
            <person name="Moustafa A."/>
            <person name="Platzer M."/>
            <person name="Groth M."/>
            <person name="Szafranski K."/>
            <person name="Schliwa M."/>
        </authorList>
    </citation>
    <scope>NUCLEOTIDE SEQUENCE [LARGE SCALE GENOMIC DNA]</scope>
</reference>
<proteinExistence type="predicted"/>
<comment type="caution">
    <text evidence="1">The sequence shown here is derived from an EMBL/GenBank/DDBJ whole genome shotgun (WGS) entry which is preliminary data.</text>
</comment>
<protein>
    <submittedName>
        <fullName evidence="1">Uncharacterized protein</fullName>
    </submittedName>
</protein>
<dbReference type="Proteomes" id="UP000023152">
    <property type="component" value="Unassembled WGS sequence"/>
</dbReference>
<accession>X6NRH0</accession>
<feature type="non-terminal residue" evidence="1">
    <location>
        <position position="1"/>
    </location>
</feature>
<organism evidence="1 2">
    <name type="scientific">Reticulomyxa filosa</name>
    <dbReference type="NCBI Taxonomy" id="46433"/>
    <lineage>
        <taxon>Eukaryota</taxon>
        <taxon>Sar</taxon>
        <taxon>Rhizaria</taxon>
        <taxon>Retaria</taxon>
        <taxon>Foraminifera</taxon>
        <taxon>Monothalamids</taxon>
        <taxon>Reticulomyxidae</taxon>
        <taxon>Reticulomyxa</taxon>
    </lineage>
</organism>
<sequence length="118" mass="14284">NLFHTRIKFRMAQKSRLKKPQFDVEYFIFFFEVIVYQKDNIILLKFFYDLKERLLFWVISLNEAGRIKICIYATETRKFVPIEVINVDKAKKCVAKIIEKIDEKKVKVITVMIFIKEK</sequence>
<dbReference type="AlphaFoldDB" id="X6NRH0"/>
<gene>
    <name evidence="1" type="ORF">RFI_08806</name>
</gene>
<evidence type="ECO:0000313" key="2">
    <source>
        <dbReference type="Proteomes" id="UP000023152"/>
    </source>
</evidence>